<dbReference type="KEGG" id="acab:QRX50_46785"/>
<feature type="transmembrane region" description="Helical" evidence="2">
    <location>
        <begin position="44"/>
        <end position="66"/>
    </location>
</feature>
<reference evidence="3 4" key="1">
    <citation type="submission" date="2023-06" db="EMBL/GenBank/DDBJ databases">
        <authorList>
            <person name="Oyuntsetseg B."/>
            <person name="Kim S.B."/>
        </authorList>
    </citation>
    <scope>NUCLEOTIDE SEQUENCE [LARGE SCALE GENOMIC DNA]</scope>
    <source>
        <strain evidence="3 4">2-15</strain>
    </source>
</reference>
<organism evidence="3 4">
    <name type="scientific">Amycolatopsis carbonis</name>
    <dbReference type="NCBI Taxonomy" id="715471"/>
    <lineage>
        <taxon>Bacteria</taxon>
        <taxon>Bacillati</taxon>
        <taxon>Actinomycetota</taxon>
        <taxon>Actinomycetes</taxon>
        <taxon>Pseudonocardiales</taxon>
        <taxon>Pseudonocardiaceae</taxon>
        <taxon>Amycolatopsis</taxon>
    </lineage>
</organism>
<keyword evidence="2" id="KW-0812">Transmembrane</keyword>
<gene>
    <name evidence="3" type="ORF">QRX50_46785</name>
</gene>
<feature type="transmembrane region" description="Helical" evidence="2">
    <location>
        <begin position="21"/>
        <end position="38"/>
    </location>
</feature>
<dbReference type="EMBL" id="CP127294">
    <property type="protein sequence ID" value="WIX78760.1"/>
    <property type="molecule type" value="Genomic_DNA"/>
</dbReference>
<sequence length="245" mass="27233">MDFNRQARDQLARLNTHRGPVIASAVVVVIALLSAVWLDDTDAWAGLGQWAGAFGSVLAVTVALRISQRESDNARQLAQLDAEREAEQRRTEKEERELEQARLVVAAIEYPTIDEELNFKRQTGLEPLDAVRITNFSSRHVFNPRIEGFLHQNGGTIAWDVEAEFPGGYEAAPSVLGTGKEDVIPVALKYDPPVTEDDYPLRTKVILGFTDADGRRWRRFGEAAPRRVTADDTFGAGGPDWYRAS</sequence>
<proteinExistence type="predicted"/>
<name>A0A9Y2MRR7_9PSEU</name>
<dbReference type="AlphaFoldDB" id="A0A9Y2MRR7"/>
<keyword evidence="2" id="KW-0472">Membrane</keyword>
<evidence type="ECO:0000256" key="2">
    <source>
        <dbReference type="SAM" id="Phobius"/>
    </source>
</evidence>
<evidence type="ECO:0000313" key="3">
    <source>
        <dbReference type="EMBL" id="WIX78760.1"/>
    </source>
</evidence>
<evidence type="ECO:0000256" key="1">
    <source>
        <dbReference type="SAM" id="Coils"/>
    </source>
</evidence>
<keyword evidence="2" id="KW-1133">Transmembrane helix</keyword>
<accession>A0A9Y2MRR7</accession>
<protein>
    <submittedName>
        <fullName evidence="3">Uncharacterized protein</fullName>
    </submittedName>
</protein>
<dbReference type="RefSeq" id="WP_285969465.1">
    <property type="nucleotide sequence ID" value="NZ_CP127294.1"/>
</dbReference>
<keyword evidence="4" id="KW-1185">Reference proteome</keyword>
<keyword evidence="1" id="KW-0175">Coiled coil</keyword>
<dbReference type="Proteomes" id="UP001236014">
    <property type="component" value="Chromosome"/>
</dbReference>
<evidence type="ECO:0000313" key="4">
    <source>
        <dbReference type="Proteomes" id="UP001236014"/>
    </source>
</evidence>
<feature type="coiled-coil region" evidence="1">
    <location>
        <begin position="77"/>
        <end position="104"/>
    </location>
</feature>